<dbReference type="InterPro" id="IPR005349">
    <property type="entry name" value="TMEM14"/>
</dbReference>
<dbReference type="Proteomes" id="UP001215280">
    <property type="component" value="Unassembled WGS sequence"/>
</dbReference>
<evidence type="ECO:0000256" key="4">
    <source>
        <dbReference type="ARBA" id="ARBA00022989"/>
    </source>
</evidence>
<dbReference type="Pfam" id="PF03647">
    <property type="entry name" value="Tmemb_14"/>
    <property type="match status" value="1"/>
</dbReference>
<evidence type="ECO:0000256" key="3">
    <source>
        <dbReference type="ARBA" id="ARBA00022692"/>
    </source>
</evidence>
<keyword evidence="5" id="KW-0472">Membrane</keyword>
<evidence type="ECO:0000256" key="5">
    <source>
        <dbReference type="ARBA" id="ARBA00023136"/>
    </source>
</evidence>
<proteinExistence type="inferred from homology"/>
<dbReference type="Gene3D" id="1.10.10.1740">
    <property type="entry name" value="Transmembrane protein 14-like"/>
    <property type="match status" value="1"/>
</dbReference>
<dbReference type="InterPro" id="IPR044890">
    <property type="entry name" value="TMEM14_sf"/>
</dbReference>
<keyword evidence="3 6" id="KW-0812">Transmembrane</keyword>
<keyword evidence="7" id="KW-1185">Reference proteome</keyword>
<name>A0AAD7HWV8_9AGAR</name>
<comment type="caution">
    <text evidence="6">The sequence shown here is derived from an EMBL/GenBank/DDBJ whole genome shotgun (WGS) entry which is preliminary data.</text>
</comment>
<evidence type="ECO:0000313" key="6">
    <source>
        <dbReference type="EMBL" id="KAJ7730017.1"/>
    </source>
</evidence>
<keyword evidence="4" id="KW-1133">Transmembrane helix</keyword>
<evidence type="ECO:0000256" key="2">
    <source>
        <dbReference type="ARBA" id="ARBA00007590"/>
    </source>
</evidence>
<evidence type="ECO:0000313" key="7">
    <source>
        <dbReference type="Proteomes" id="UP001215280"/>
    </source>
</evidence>
<protein>
    <submittedName>
        <fullName evidence="6">Transmembrane proteins 14C-domain-containing protein</fullName>
    </submittedName>
</protein>
<dbReference type="AlphaFoldDB" id="A0AAD7HWV8"/>
<dbReference type="GO" id="GO:0016020">
    <property type="term" value="C:membrane"/>
    <property type="evidence" value="ECO:0007669"/>
    <property type="project" value="UniProtKB-SubCell"/>
</dbReference>
<evidence type="ECO:0000256" key="1">
    <source>
        <dbReference type="ARBA" id="ARBA00004370"/>
    </source>
</evidence>
<dbReference type="EMBL" id="JARJLG010000194">
    <property type="protein sequence ID" value="KAJ7730017.1"/>
    <property type="molecule type" value="Genomic_DNA"/>
</dbReference>
<comment type="similarity">
    <text evidence="2">Belongs to the TMEM14 family.</text>
</comment>
<gene>
    <name evidence="6" type="ORF">DFH07DRAFT_849453</name>
</gene>
<reference evidence="6" key="1">
    <citation type="submission" date="2023-03" db="EMBL/GenBank/DDBJ databases">
        <title>Massive genome expansion in bonnet fungi (Mycena s.s.) driven by repeated elements and novel gene families across ecological guilds.</title>
        <authorList>
            <consortium name="Lawrence Berkeley National Laboratory"/>
            <person name="Harder C.B."/>
            <person name="Miyauchi S."/>
            <person name="Viragh M."/>
            <person name="Kuo A."/>
            <person name="Thoen E."/>
            <person name="Andreopoulos B."/>
            <person name="Lu D."/>
            <person name="Skrede I."/>
            <person name="Drula E."/>
            <person name="Henrissat B."/>
            <person name="Morin E."/>
            <person name="Kohler A."/>
            <person name="Barry K."/>
            <person name="LaButti K."/>
            <person name="Morin E."/>
            <person name="Salamov A."/>
            <person name="Lipzen A."/>
            <person name="Mereny Z."/>
            <person name="Hegedus B."/>
            <person name="Baldrian P."/>
            <person name="Stursova M."/>
            <person name="Weitz H."/>
            <person name="Taylor A."/>
            <person name="Grigoriev I.V."/>
            <person name="Nagy L.G."/>
            <person name="Martin F."/>
            <person name="Kauserud H."/>
        </authorList>
    </citation>
    <scope>NUCLEOTIDE SEQUENCE</scope>
    <source>
        <strain evidence="6">CBHHK188m</strain>
    </source>
</reference>
<organism evidence="6 7">
    <name type="scientific">Mycena maculata</name>
    <dbReference type="NCBI Taxonomy" id="230809"/>
    <lineage>
        <taxon>Eukaryota</taxon>
        <taxon>Fungi</taxon>
        <taxon>Dikarya</taxon>
        <taxon>Basidiomycota</taxon>
        <taxon>Agaricomycotina</taxon>
        <taxon>Agaricomycetes</taxon>
        <taxon>Agaricomycetidae</taxon>
        <taxon>Agaricales</taxon>
        <taxon>Marasmiineae</taxon>
        <taxon>Mycenaceae</taxon>
        <taxon>Mycena</taxon>
    </lineage>
</organism>
<accession>A0AAD7HWV8</accession>
<sequence length="113" mass="11750">MSAYPAFAMGGFCVLGGIAGFSRTRSVPSLVAGVGVGALYLWAGDRIRKGQENGIEGAIGASAVLLASSAPRMFKGPVPAMLAATSTMSGLYYGKTAYALRNHPHDPLYTRRP</sequence>
<comment type="subcellular location">
    <subcellularLocation>
        <location evidence="1">Membrane</location>
    </subcellularLocation>
</comment>